<accession>A0A839GXV6</accession>
<evidence type="ECO:0000259" key="3">
    <source>
        <dbReference type="Pfam" id="PF08719"/>
    </source>
</evidence>
<dbReference type="InterPro" id="IPR012816">
    <property type="entry name" value="NADAR"/>
</dbReference>
<gene>
    <name evidence="4" type="ORF">FHS90_004407</name>
</gene>
<comment type="catalytic activity">
    <reaction evidence="2">
        <text>2,5-diamino-6-hydroxy-4-(5-phosphoribosylamino)-pyrimidine + H2O = 2,5,6-triamino-4-hydroxypyrimidine + D-ribose 5-phosphate</text>
        <dbReference type="Rhea" id="RHEA:23436"/>
        <dbReference type="ChEBI" id="CHEBI:15377"/>
        <dbReference type="ChEBI" id="CHEBI:58614"/>
        <dbReference type="ChEBI" id="CHEBI:78346"/>
        <dbReference type="ChEBI" id="CHEBI:137796"/>
    </reaction>
</comment>
<proteinExistence type="predicted"/>
<dbReference type="CDD" id="cd15457">
    <property type="entry name" value="NADAR"/>
    <property type="match status" value="1"/>
</dbReference>
<feature type="domain" description="NADAR" evidence="3">
    <location>
        <begin position="4"/>
        <end position="111"/>
    </location>
</feature>
<protein>
    <recommendedName>
        <fullName evidence="3">NADAR domain-containing protein</fullName>
    </recommendedName>
</protein>
<dbReference type="SUPFAM" id="SSF143990">
    <property type="entry name" value="YbiA-like"/>
    <property type="match status" value="1"/>
</dbReference>
<dbReference type="Gene3D" id="1.10.357.40">
    <property type="entry name" value="YbiA-like"/>
    <property type="match status" value="1"/>
</dbReference>
<dbReference type="NCBIfam" id="TIGR02464">
    <property type="entry name" value="ribofla_fusion"/>
    <property type="match status" value="1"/>
</dbReference>
<comment type="caution">
    <text evidence="4">The sequence shown here is derived from an EMBL/GenBank/DDBJ whole genome shotgun (WGS) entry which is preliminary data.</text>
</comment>
<evidence type="ECO:0000256" key="1">
    <source>
        <dbReference type="ARBA" id="ARBA00000022"/>
    </source>
</evidence>
<keyword evidence="5" id="KW-1185">Reference proteome</keyword>
<comment type="catalytic activity">
    <reaction evidence="1">
        <text>5-amino-6-(5-phospho-D-ribosylamino)uracil + H2O = 5,6-diaminouracil + D-ribose 5-phosphate</text>
        <dbReference type="Rhea" id="RHEA:55020"/>
        <dbReference type="ChEBI" id="CHEBI:15377"/>
        <dbReference type="ChEBI" id="CHEBI:46252"/>
        <dbReference type="ChEBI" id="CHEBI:58453"/>
        <dbReference type="ChEBI" id="CHEBI:78346"/>
    </reaction>
</comment>
<name>A0A839GXV6_9BACT</name>
<dbReference type="RefSeq" id="WP_220483122.1">
    <property type="nucleotide sequence ID" value="NZ_JACJIQ010000027.1"/>
</dbReference>
<reference evidence="4 5" key="1">
    <citation type="submission" date="2020-08" db="EMBL/GenBank/DDBJ databases">
        <title>Genomic Encyclopedia of Type Strains, Phase IV (KMG-IV): sequencing the most valuable type-strain genomes for metagenomic binning, comparative biology and taxonomic classification.</title>
        <authorList>
            <person name="Goeker M."/>
        </authorList>
    </citation>
    <scope>NUCLEOTIDE SEQUENCE [LARGE SCALE GENOMIC DNA]</scope>
    <source>
        <strain evidence="4 5">DSM 29854</strain>
    </source>
</reference>
<evidence type="ECO:0000256" key="2">
    <source>
        <dbReference type="ARBA" id="ARBA00000751"/>
    </source>
</evidence>
<dbReference type="EMBL" id="JACJIQ010000027">
    <property type="protein sequence ID" value="MBA9079667.1"/>
    <property type="molecule type" value="Genomic_DNA"/>
</dbReference>
<organism evidence="4 5">
    <name type="scientific">Rufibacter quisquiliarum</name>
    <dbReference type="NCBI Taxonomy" id="1549639"/>
    <lineage>
        <taxon>Bacteria</taxon>
        <taxon>Pseudomonadati</taxon>
        <taxon>Bacteroidota</taxon>
        <taxon>Cytophagia</taxon>
        <taxon>Cytophagales</taxon>
        <taxon>Hymenobacteraceae</taxon>
        <taxon>Rufibacter</taxon>
    </lineage>
</organism>
<dbReference type="InterPro" id="IPR037238">
    <property type="entry name" value="YbiA-like_sf"/>
</dbReference>
<evidence type="ECO:0000313" key="5">
    <source>
        <dbReference type="Proteomes" id="UP000563094"/>
    </source>
</evidence>
<dbReference type="AlphaFoldDB" id="A0A839GXV6"/>
<evidence type="ECO:0000313" key="4">
    <source>
        <dbReference type="EMBL" id="MBA9079667.1"/>
    </source>
</evidence>
<sequence>MALKEHYFQTLKFGDAAYQEKIRIAASPRMARELGRTRQIHIRTDWEEVRKEGMLSAVRKKLQTHTVLMELLLSAPLAEASPYDFFWGIGADGTGQNRLGHLLMQVREELQG</sequence>
<dbReference type="Proteomes" id="UP000563094">
    <property type="component" value="Unassembled WGS sequence"/>
</dbReference>
<dbReference type="Pfam" id="PF08719">
    <property type="entry name" value="NADAR"/>
    <property type="match status" value="1"/>
</dbReference>